<dbReference type="EMBL" id="CP014527">
    <property type="protein sequence ID" value="AMW35783.1"/>
    <property type="molecule type" value="Genomic_DNA"/>
</dbReference>
<dbReference type="OrthoDB" id="7569831at2"/>
<sequence>MVSRVLFVDDEQNVLSALRRTFHGEFELETAGNAVEAMRLFLDGERFAVMVTDMDMPAVNGLQLLEQVRKHSPRTCRIVLTGKPNADAATQLLSDGLVFRYLLKPCTPAKLRDIIREGIVCYEQASLRSNNARHFDTPAAESRHVRQTQVYRLRNGDEVAASVLDRDGRVLVSSGTVLDQDLLSKLRKLLEEGRIGENLTIYSTH</sequence>
<evidence type="ECO:0000256" key="2">
    <source>
        <dbReference type="PROSITE-ProRule" id="PRU00169"/>
    </source>
</evidence>
<dbReference type="RefSeq" id="WP_066137069.1">
    <property type="nucleotide sequence ID" value="NZ_CP014527.1"/>
</dbReference>
<name>A0A143DHG2_9PROT</name>
<dbReference type="Proteomes" id="UP000076066">
    <property type="component" value="Plasmid unnamed 2"/>
</dbReference>
<dbReference type="InterPro" id="IPR050595">
    <property type="entry name" value="Bact_response_regulator"/>
</dbReference>
<organism evidence="4 5">
    <name type="scientific">Haematospirillum jordaniae</name>
    <dbReference type="NCBI Taxonomy" id="1549855"/>
    <lineage>
        <taxon>Bacteria</taxon>
        <taxon>Pseudomonadati</taxon>
        <taxon>Pseudomonadota</taxon>
        <taxon>Alphaproteobacteria</taxon>
        <taxon>Rhodospirillales</taxon>
        <taxon>Novispirillaceae</taxon>
        <taxon>Haematospirillum</taxon>
    </lineage>
</organism>
<dbReference type="SUPFAM" id="SSF52172">
    <property type="entry name" value="CheY-like"/>
    <property type="match status" value="1"/>
</dbReference>
<keyword evidence="1 2" id="KW-0597">Phosphoprotein</keyword>
<geneLocation type="plasmid" evidence="4 5">
    <name>unnamed 2</name>
</geneLocation>
<dbReference type="SMART" id="SM00448">
    <property type="entry name" value="REC"/>
    <property type="match status" value="1"/>
</dbReference>
<evidence type="ECO:0000313" key="4">
    <source>
        <dbReference type="EMBL" id="AMW35783.1"/>
    </source>
</evidence>
<dbReference type="Gene3D" id="3.40.50.2300">
    <property type="match status" value="1"/>
</dbReference>
<evidence type="ECO:0000313" key="5">
    <source>
        <dbReference type="Proteomes" id="UP000076066"/>
    </source>
</evidence>
<evidence type="ECO:0000256" key="1">
    <source>
        <dbReference type="ARBA" id="ARBA00022553"/>
    </source>
</evidence>
<keyword evidence="4" id="KW-0614">Plasmid</keyword>
<evidence type="ECO:0000259" key="3">
    <source>
        <dbReference type="PROSITE" id="PS50110"/>
    </source>
</evidence>
<dbReference type="PANTHER" id="PTHR44591">
    <property type="entry name" value="STRESS RESPONSE REGULATOR PROTEIN 1"/>
    <property type="match status" value="1"/>
</dbReference>
<feature type="domain" description="Response regulatory" evidence="3">
    <location>
        <begin position="4"/>
        <end position="119"/>
    </location>
</feature>
<dbReference type="PANTHER" id="PTHR44591:SF19">
    <property type="entry name" value="TWO-COMPONENT RESPONSE REGULATOR-RELATED"/>
    <property type="match status" value="1"/>
</dbReference>
<feature type="modified residue" description="4-aspartylphosphate" evidence="2">
    <location>
        <position position="53"/>
    </location>
</feature>
<accession>A0A143DHG2</accession>
<gene>
    <name evidence="4" type="ORF">AY555_10410</name>
</gene>
<dbReference type="AlphaFoldDB" id="A0A143DHG2"/>
<reference evidence="4 5" key="1">
    <citation type="submission" date="2016-02" db="EMBL/GenBank/DDBJ databases">
        <title>Complete Genome of H5569, the type strain of the newly described species Haematospirillium jordaniae.</title>
        <authorList>
            <person name="Nicholson A.C."/>
            <person name="Humrighouse B.W."/>
            <person name="Loparov V."/>
            <person name="McQuiston J.R."/>
        </authorList>
    </citation>
    <scope>NUCLEOTIDE SEQUENCE [LARGE SCALE GENOMIC DNA]</scope>
    <source>
        <strain evidence="4 5">H5569</strain>
        <plasmid evidence="5">Plasmid unnamed 2</plasmid>
    </source>
</reference>
<dbReference type="InterPro" id="IPR011006">
    <property type="entry name" value="CheY-like_superfamily"/>
</dbReference>
<dbReference type="PROSITE" id="PS50110">
    <property type="entry name" value="RESPONSE_REGULATORY"/>
    <property type="match status" value="1"/>
</dbReference>
<dbReference type="GeneID" id="53317562"/>
<dbReference type="GO" id="GO:0000160">
    <property type="term" value="P:phosphorelay signal transduction system"/>
    <property type="evidence" value="ECO:0007669"/>
    <property type="project" value="InterPro"/>
</dbReference>
<dbReference type="InterPro" id="IPR001789">
    <property type="entry name" value="Sig_transdc_resp-reg_receiver"/>
</dbReference>
<dbReference type="Pfam" id="PF00072">
    <property type="entry name" value="Response_reg"/>
    <property type="match status" value="1"/>
</dbReference>
<dbReference type="KEGG" id="hjo:AY555_10410"/>
<protein>
    <recommendedName>
        <fullName evidence="3">Response regulatory domain-containing protein</fullName>
    </recommendedName>
</protein>
<keyword evidence="5" id="KW-1185">Reference proteome</keyword>
<proteinExistence type="predicted"/>